<dbReference type="RefSeq" id="WP_170214063.1">
    <property type="nucleotide sequence ID" value="NZ_VDMO01000083.1"/>
</dbReference>
<dbReference type="AlphaFoldDB" id="A0A5C4X9N5"/>
<reference evidence="2 3" key="1">
    <citation type="submission" date="2019-06" db="EMBL/GenBank/DDBJ databases">
        <title>Genome sequence of Deinococcus radiopugnans ATCC 19172.</title>
        <authorList>
            <person name="Maclea K.S."/>
            <person name="Maynard C.R."/>
        </authorList>
    </citation>
    <scope>NUCLEOTIDE SEQUENCE [LARGE SCALE GENOMIC DNA]</scope>
    <source>
        <strain evidence="2 3">ATCC 19172</strain>
    </source>
</reference>
<dbReference type="SUPFAM" id="SSF53474">
    <property type="entry name" value="alpha/beta-Hydrolases"/>
    <property type="match status" value="1"/>
</dbReference>
<protein>
    <submittedName>
        <fullName evidence="2">Carboxylesterase/lipase family protein</fullName>
    </submittedName>
</protein>
<feature type="domain" description="Carboxylesterase type B" evidence="1">
    <location>
        <begin position="6"/>
        <end position="73"/>
    </location>
</feature>
<dbReference type="InterPro" id="IPR002018">
    <property type="entry name" value="CarbesteraseB"/>
</dbReference>
<gene>
    <name evidence="2" type="ORF">FHR04_20775</name>
</gene>
<dbReference type="Gene3D" id="3.40.50.1820">
    <property type="entry name" value="alpha/beta hydrolase"/>
    <property type="match status" value="1"/>
</dbReference>
<accession>A0A5C4X9N5</accession>
<feature type="non-terminal residue" evidence="2">
    <location>
        <position position="75"/>
    </location>
</feature>
<dbReference type="Pfam" id="PF00135">
    <property type="entry name" value="COesterase"/>
    <property type="match status" value="1"/>
</dbReference>
<evidence type="ECO:0000313" key="3">
    <source>
        <dbReference type="Proteomes" id="UP000313988"/>
    </source>
</evidence>
<sequence>MTGTTNHAVRSWLGIPYAAAERFRRPVLLPFDPDRPYDQKGPAPLQAGDTSWLEADNGFSEDCLNLNVWAPEDTG</sequence>
<evidence type="ECO:0000313" key="2">
    <source>
        <dbReference type="EMBL" id="TNM59420.1"/>
    </source>
</evidence>
<evidence type="ECO:0000259" key="1">
    <source>
        <dbReference type="Pfam" id="PF00135"/>
    </source>
</evidence>
<dbReference type="InterPro" id="IPR029058">
    <property type="entry name" value="AB_hydrolase_fold"/>
</dbReference>
<name>A0A5C4X9N5_9DEIO</name>
<proteinExistence type="predicted"/>
<organism evidence="2 3">
    <name type="scientific">Deinococcus radiopugnans ATCC 19172</name>
    <dbReference type="NCBI Taxonomy" id="585398"/>
    <lineage>
        <taxon>Bacteria</taxon>
        <taxon>Thermotogati</taxon>
        <taxon>Deinococcota</taxon>
        <taxon>Deinococci</taxon>
        <taxon>Deinococcales</taxon>
        <taxon>Deinococcaceae</taxon>
        <taxon>Deinococcus</taxon>
    </lineage>
</organism>
<dbReference type="Proteomes" id="UP000313988">
    <property type="component" value="Unassembled WGS sequence"/>
</dbReference>
<dbReference type="EMBL" id="VDMO01000083">
    <property type="protein sequence ID" value="TNM59420.1"/>
    <property type="molecule type" value="Genomic_DNA"/>
</dbReference>
<comment type="caution">
    <text evidence="2">The sequence shown here is derived from an EMBL/GenBank/DDBJ whole genome shotgun (WGS) entry which is preliminary data.</text>
</comment>